<evidence type="ECO:0000313" key="1">
    <source>
        <dbReference type="EMBL" id="EHJ55731.1"/>
    </source>
</evidence>
<comment type="caution">
    <text evidence="1">The sequence shown here is derived from an EMBL/GenBank/DDBJ whole genome shotgun (WGS) entry which is preliminary data.</text>
</comment>
<accession>G5KCT1</accession>
<evidence type="ECO:0000313" key="2">
    <source>
        <dbReference type="Proteomes" id="UP000005388"/>
    </source>
</evidence>
<dbReference type="Gene3D" id="3.40.50.2300">
    <property type="match status" value="1"/>
</dbReference>
<proteinExistence type="predicted"/>
<dbReference type="AlphaFoldDB" id="G5KCT1"/>
<dbReference type="Proteomes" id="UP000005388">
    <property type="component" value="Unassembled WGS sequence"/>
</dbReference>
<reference evidence="1 2" key="1">
    <citation type="journal article" date="2014" name="Int. J. Syst. Evol. Microbiol.">
        <title>Phylogenomics and the dynamic genome evolution of the genus Streptococcus.</title>
        <authorList>
            <consortium name="The Broad Institute Genome Sequencing Platform"/>
            <person name="Richards V.P."/>
            <person name="Palmer S.R."/>
            <person name="Pavinski Bitar P.D."/>
            <person name="Qin X."/>
            <person name="Weinstock G.M."/>
            <person name="Highlander S.K."/>
            <person name="Town C.D."/>
            <person name="Burne R.A."/>
            <person name="Stanhope M.J."/>
        </authorList>
    </citation>
    <scope>NUCLEOTIDE SEQUENCE [LARGE SCALE GENOMIC DNA]</scope>
    <source>
        <strain evidence="1 2">2285-97</strain>
    </source>
</reference>
<name>G5KCT1_9STRE</name>
<sequence>MFNIFVLEDNFLQQTRLEELLLSIAKEKAITYKSLSLFGKPQSLIEAIKEKGSHQLFFFRY</sequence>
<gene>
    <name evidence="1" type="ORF">STRUR_0528</name>
</gene>
<dbReference type="EMBL" id="AEUZ02000001">
    <property type="protein sequence ID" value="EHJ55731.1"/>
    <property type="molecule type" value="Genomic_DNA"/>
</dbReference>
<dbReference type="eggNOG" id="COG3279">
    <property type="taxonomic scope" value="Bacteria"/>
</dbReference>
<protein>
    <submittedName>
        <fullName evidence="1">Uncharacterized protein</fullName>
    </submittedName>
</protein>
<dbReference type="STRING" id="764291.STRUR_0528"/>
<organism evidence="1 2">
    <name type="scientific">Streptococcus urinalis 2285-97</name>
    <dbReference type="NCBI Taxonomy" id="764291"/>
    <lineage>
        <taxon>Bacteria</taxon>
        <taxon>Bacillati</taxon>
        <taxon>Bacillota</taxon>
        <taxon>Bacilli</taxon>
        <taxon>Lactobacillales</taxon>
        <taxon>Streptococcaceae</taxon>
        <taxon>Streptococcus</taxon>
    </lineage>
</organism>
<keyword evidence="2" id="KW-1185">Reference proteome</keyword>